<comment type="caution">
    <text evidence="2">The sequence shown here is derived from an EMBL/GenBank/DDBJ whole genome shotgun (WGS) entry which is preliminary data.</text>
</comment>
<gene>
    <name evidence="2" type="ORF">HMPREF1555_02363</name>
</gene>
<organism evidence="2 3">
    <name type="scientific">Porphyromonas gingivalis F0570</name>
    <dbReference type="NCBI Taxonomy" id="1227271"/>
    <lineage>
        <taxon>Bacteria</taxon>
        <taxon>Pseudomonadati</taxon>
        <taxon>Bacteroidota</taxon>
        <taxon>Bacteroidia</taxon>
        <taxon>Bacteroidales</taxon>
        <taxon>Porphyromonadaceae</taxon>
        <taxon>Porphyromonas</taxon>
    </lineage>
</organism>
<reference evidence="2 3" key="1">
    <citation type="submission" date="2013-06" db="EMBL/GenBank/DDBJ databases">
        <authorList>
            <person name="Weinstock G."/>
            <person name="Sodergren E."/>
            <person name="Lobos E.A."/>
            <person name="Fulton L."/>
            <person name="Fulton R."/>
            <person name="Courtney L."/>
            <person name="Fronick C."/>
            <person name="O'Laughlin M."/>
            <person name="Godfrey J."/>
            <person name="Wilson R.M."/>
            <person name="Miner T."/>
            <person name="Farmer C."/>
            <person name="Delehaunty K."/>
            <person name="Cordes M."/>
            <person name="Minx P."/>
            <person name="Tomlinson C."/>
            <person name="Chen J."/>
            <person name="Wollam A."/>
            <person name="Pepin K.H."/>
            <person name="Bhonagiri V."/>
            <person name="Zhang X."/>
            <person name="Warren W."/>
            <person name="Mitreva M."/>
            <person name="Mardis E.R."/>
            <person name="Wilson R.K."/>
        </authorList>
    </citation>
    <scope>NUCLEOTIDE SEQUENCE [LARGE SCALE GENOMIC DNA]</scope>
    <source>
        <strain evidence="2 3">F0570</strain>
    </source>
</reference>
<dbReference type="AlphaFoldDB" id="A0A0E2LMS9"/>
<evidence type="ECO:0000313" key="2">
    <source>
        <dbReference type="EMBL" id="ERJ63555.1"/>
    </source>
</evidence>
<accession>A0A0E2LMS9</accession>
<dbReference type="EMBL" id="AWUW01000161">
    <property type="protein sequence ID" value="ERJ63555.1"/>
    <property type="molecule type" value="Genomic_DNA"/>
</dbReference>
<dbReference type="SUPFAM" id="SSF53756">
    <property type="entry name" value="UDP-Glycosyltransferase/glycogen phosphorylase"/>
    <property type="match status" value="1"/>
</dbReference>
<proteinExistence type="predicted"/>
<evidence type="ECO:0000313" key="3">
    <source>
        <dbReference type="Proteomes" id="UP000016630"/>
    </source>
</evidence>
<dbReference type="InterPro" id="IPR028098">
    <property type="entry name" value="Glyco_trans_4-like_N"/>
</dbReference>
<dbReference type="HOGENOM" id="CLU_032377_1_0_10"/>
<dbReference type="Pfam" id="PF13439">
    <property type="entry name" value="Glyco_transf_4"/>
    <property type="match status" value="1"/>
</dbReference>
<dbReference type="Proteomes" id="UP000016630">
    <property type="component" value="Unassembled WGS sequence"/>
</dbReference>
<dbReference type="GO" id="GO:0016757">
    <property type="term" value="F:glycosyltransferase activity"/>
    <property type="evidence" value="ECO:0007669"/>
    <property type="project" value="UniProtKB-ARBA"/>
</dbReference>
<evidence type="ECO:0000259" key="1">
    <source>
        <dbReference type="Pfam" id="PF13439"/>
    </source>
</evidence>
<dbReference type="PATRIC" id="fig|1227271.3.peg.2071"/>
<name>A0A0E2LMS9_PORGN</name>
<protein>
    <recommendedName>
        <fullName evidence="1">Glycosyltransferase subfamily 4-like N-terminal domain-containing protein</fullName>
    </recommendedName>
</protein>
<feature type="domain" description="Glycosyltransferase subfamily 4-like N-terminal" evidence="1">
    <location>
        <begin position="20"/>
        <end position="211"/>
    </location>
</feature>
<dbReference type="RefSeq" id="WP_021664998.1">
    <property type="nucleotide sequence ID" value="NZ_KI259114.1"/>
</dbReference>
<dbReference type="Gene3D" id="3.40.50.2000">
    <property type="entry name" value="Glycogen Phosphorylase B"/>
    <property type="match status" value="2"/>
</dbReference>
<dbReference type="PANTHER" id="PTHR12526">
    <property type="entry name" value="GLYCOSYLTRANSFERASE"/>
    <property type="match status" value="1"/>
</dbReference>
<sequence length="416" mass="47782">MKRVLIFADIFPPAFAPRAAYLTKYLPRFGWEPFVITEKMPTPASQSHGDVFGGFCSDIPVTAIDLSSASFLSQAIRSARLFGELFWEQKEERFYKEAAKAFPSVKFDAVLCLTYRKFPLATACRYAQAHRLPWVADCRDVIEQYSNYDFLPRGKRLPSLLMKWLRHRYISLRNHYLHKADRVVSVSPWHCNLLAEVNPRTELIYNGYDPELFSRGSLPCDKFILSYTGRLLTPEMHDPTLLFEALASEALQEVRKERRIELHWYVDEHSRSILQPFIRQYALKDMCRFFPMVPAVQVPEILRHSSVLLQLGNTEKPGGPHGIVSTKLFESLAMEKPILMVRSDEAIVADIISEAEAGLAAQTTEEVATFLSDQYTRWKAEGDTSLRNPNRNFISTFSREEEAKQYARLLESIVAN</sequence>